<evidence type="ECO:0000313" key="3">
    <source>
        <dbReference type="EMBL" id="PTB96215.1"/>
    </source>
</evidence>
<evidence type="ECO:0000259" key="1">
    <source>
        <dbReference type="PROSITE" id="PS51819"/>
    </source>
</evidence>
<reference evidence="2" key="4">
    <citation type="submission" date="2024-05" db="EMBL/GenBank/DDBJ databases">
        <authorList>
            <person name="Sun Q."/>
            <person name="Zhou Y."/>
        </authorList>
    </citation>
    <scope>NUCLEOTIDE SEQUENCE</scope>
    <source>
        <strain evidence="2">CGMCC 1.10832</strain>
    </source>
</reference>
<name>A0A2T4DQY4_9BACT</name>
<dbReference type="EMBL" id="PYVU01000061">
    <property type="protein sequence ID" value="PTB96215.1"/>
    <property type="molecule type" value="Genomic_DNA"/>
</dbReference>
<sequence>METHFYFEIQADNVQRAASFYKELFGWEFEKVEGLPIEYWNIHTGGMFGGLLQRPAKMPPPEYGANAFVNSIQVDDFDATARKILELNGEIALPKFAVPGKCWQGYFLDTEGNTFGLFEVDQTAK</sequence>
<keyword evidence="3" id="KW-0456">Lyase</keyword>
<reference evidence="5" key="3">
    <citation type="journal article" date="2019" name="Int. J. Syst. Evol. Microbiol.">
        <title>The Global Catalogue of Microorganisms (GCM) 10K type strain sequencing project: providing services to taxonomists for standard genome sequencing and annotation.</title>
        <authorList>
            <consortium name="The Broad Institute Genomics Platform"/>
            <consortium name="The Broad Institute Genome Sequencing Center for Infectious Disease"/>
            <person name="Wu L."/>
            <person name="Ma J."/>
        </authorList>
    </citation>
    <scope>NUCLEOTIDE SEQUENCE [LARGE SCALE GENOMIC DNA]</scope>
    <source>
        <strain evidence="5">CGMCC 1.10832</strain>
    </source>
</reference>
<accession>A0A2T4DQY4</accession>
<proteinExistence type="predicted"/>
<organism evidence="3 4">
    <name type="scientific">Marivirga lumbricoides</name>
    <dbReference type="NCBI Taxonomy" id="1046115"/>
    <lineage>
        <taxon>Bacteria</taxon>
        <taxon>Pseudomonadati</taxon>
        <taxon>Bacteroidota</taxon>
        <taxon>Cytophagia</taxon>
        <taxon>Cytophagales</taxon>
        <taxon>Marivirgaceae</taxon>
        <taxon>Marivirga</taxon>
    </lineage>
</organism>
<gene>
    <name evidence="3" type="ORF">C9994_08315</name>
    <name evidence="2" type="ORF">GCM10011506_36120</name>
</gene>
<dbReference type="InterPro" id="IPR004360">
    <property type="entry name" value="Glyas_Fos-R_dOase_dom"/>
</dbReference>
<dbReference type="EMBL" id="BMEC01000012">
    <property type="protein sequence ID" value="GGC47323.1"/>
    <property type="molecule type" value="Genomic_DNA"/>
</dbReference>
<dbReference type="Gene3D" id="3.10.180.10">
    <property type="entry name" value="2,3-Dihydroxybiphenyl 1,2-Dioxygenase, domain 1"/>
    <property type="match status" value="1"/>
</dbReference>
<evidence type="ECO:0000313" key="4">
    <source>
        <dbReference type="Proteomes" id="UP000240608"/>
    </source>
</evidence>
<evidence type="ECO:0000313" key="2">
    <source>
        <dbReference type="EMBL" id="GGC47323.1"/>
    </source>
</evidence>
<dbReference type="Pfam" id="PF00903">
    <property type="entry name" value="Glyoxalase"/>
    <property type="match status" value="1"/>
</dbReference>
<dbReference type="Proteomes" id="UP000240608">
    <property type="component" value="Unassembled WGS sequence"/>
</dbReference>
<reference evidence="2" key="1">
    <citation type="journal article" date="2014" name="Int. J. Syst. Evol. Microbiol.">
        <title>Complete genome of a new Firmicutes species belonging to the dominant human colonic microbiota ('Ruminococcus bicirculans') reveals two chromosomes and a selective capacity to utilize plant glucans.</title>
        <authorList>
            <consortium name="NISC Comparative Sequencing Program"/>
            <person name="Wegmann U."/>
            <person name="Louis P."/>
            <person name="Goesmann A."/>
            <person name="Henrissat B."/>
            <person name="Duncan S.H."/>
            <person name="Flint H.J."/>
        </authorList>
    </citation>
    <scope>NUCLEOTIDE SEQUENCE</scope>
    <source>
        <strain evidence="2">CGMCC 1.10832</strain>
    </source>
</reference>
<dbReference type="SUPFAM" id="SSF54593">
    <property type="entry name" value="Glyoxalase/Bleomycin resistance protein/Dihydroxybiphenyl dioxygenase"/>
    <property type="match status" value="1"/>
</dbReference>
<dbReference type="PANTHER" id="PTHR33993">
    <property type="entry name" value="GLYOXALASE-RELATED"/>
    <property type="match status" value="1"/>
</dbReference>
<comment type="caution">
    <text evidence="3">The sequence shown here is derived from an EMBL/GenBank/DDBJ whole genome shotgun (WGS) entry which is preliminary data.</text>
</comment>
<dbReference type="GO" id="GO:0016829">
    <property type="term" value="F:lyase activity"/>
    <property type="evidence" value="ECO:0007669"/>
    <property type="project" value="UniProtKB-KW"/>
</dbReference>
<keyword evidence="5" id="KW-1185">Reference proteome</keyword>
<dbReference type="InterPro" id="IPR029068">
    <property type="entry name" value="Glyas_Bleomycin-R_OHBP_Dase"/>
</dbReference>
<dbReference type="InterPro" id="IPR037523">
    <property type="entry name" value="VOC_core"/>
</dbReference>
<dbReference type="PROSITE" id="PS51819">
    <property type="entry name" value="VOC"/>
    <property type="match status" value="1"/>
</dbReference>
<dbReference type="CDD" id="cd07247">
    <property type="entry name" value="SgaA_N_like"/>
    <property type="match status" value="1"/>
</dbReference>
<dbReference type="Proteomes" id="UP000636010">
    <property type="component" value="Unassembled WGS sequence"/>
</dbReference>
<dbReference type="InterPro" id="IPR052164">
    <property type="entry name" value="Anthracycline_SecMetBiosynth"/>
</dbReference>
<feature type="domain" description="VOC" evidence="1">
    <location>
        <begin position="3"/>
        <end position="120"/>
    </location>
</feature>
<dbReference type="PANTHER" id="PTHR33993:SF2">
    <property type="entry name" value="VOC DOMAIN-CONTAINING PROTEIN"/>
    <property type="match status" value="1"/>
</dbReference>
<protein>
    <submittedName>
        <fullName evidence="2">Glyoxalase</fullName>
    </submittedName>
    <submittedName>
        <fullName evidence="3">Lactoylglutathione lyase</fullName>
    </submittedName>
</protein>
<evidence type="ECO:0000313" key="5">
    <source>
        <dbReference type="Proteomes" id="UP000636010"/>
    </source>
</evidence>
<reference evidence="3 4" key="2">
    <citation type="submission" date="2018-03" db="EMBL/GenBank/DDBJ databases">
        <title>Cross-interface Injection: A General Nanoliter Liquid Handling Method Applied to Single Cells Genome Amplification Automated Nanoliter Liquid Handling Applied to Single Cell Multiple Displacement Amplification.</title>
        <authorList>
            <person name="Yun J."/>
            <person name="Xu P."/>
            <person name="Xu J."/>
            <person name="Dai X."/>
            <person name="Wang Y."/>
            <person name="Zheng X."/>
            <person name="Cao C."/>
            <person name="Yi Q."/>
            <person name="Zhu Y."/>
            <person name="Wang L."/>
            <person name="Dong Z."/>
            <person name="Huang Y."/>
            <person name="Huang L."/>
            <person name="Du W."/>
        </authorList>
    </citation>
    <scope>NUCLEOTIDE SEQUENCE [LARGE SCALE GENOMIC DNA]</scope>
    <source>
        <strain evidence="3 4">Z-D1-2</strain>
    </source>
</reference>
<dbReference type="AlphaFoldDB" id="A0A2T4DQY4"/>
<dbReference type="RefSeq" id="WP_188466201.1">
    <property type="nucleotide sequence ID" value="NZ_BAABHU010000012.1"/>
</dbReference>